<evidence type="ECO:0000256" key="1">
    <source>
        <dbReference type="SAM" id="Coils"/>
    </source>
</evidence>
<evidence type="ECO:0000259" key="3">
    <source>
        <dbReference type="PROSITE" id="PS51737"/>
    </source>
</evidence>
<organism evidence="4 5">
    <name type="scientific">Flavobacterium artemisiae</name>
    <dbReference type="NCBI Taxonomy" id="2126556"/>
    <lineage>
        <taxon>Bacteria</taxon>
        <taxon>Pseudomonadati</taxon>
        <taxon>Bacteroidota</taxon>
        <taxon>Flavobacteriia</taxon>
        <taxon>Flavobacteriales</taxon>
        <taxon>Flavobacteriaceae</taxon>
        <taxon>Flavobacterium</taxon>
    </lineage>
</organism>
<dbReference type="InterPro" id="IPR011109">
    <property type="entry name" value="DNA_bind_recombinase_dom"/>
</dbReference>
<feature type="domain" description="Recombinase" evidence="3">
    <location>
        <begin position="166"/>
        <end position="290"/>
    </location>
</feature>
<dbReference type="PANTHER" id="PTHR30461:SF23">
    <property type="entry name" value="DNA RECOMBINASE-RELATED"/>
    <property type="match status" value="1"/>
</dbReference>
<keyword evidence="1" id="KW-0175">Coiled coil</keyword>
<keyword evidence="5" id="KW-1185">Reference proteome</keyword>
<dbReference type="InterPro" id="IPR038109">
    <property type="entry name" value="DNA_bind_recomb_sf"/>
</dbReference>
<evidence type="ECO:0000313" key="5">
    <source>
        <dbReference type="Proteomes" id="UP001597138"/>
    </source>
</evidence>
<proteinExistence type="predicted"/>
<protein>
    <submittedName>
        <fullName evidence="4">Recombinase family protein</fullName>
    </submittedName>
</protein>
<dbReference type="PANTHER" id="PTHR30461">
    <property type="entry name" value="DNA-INVERTASE FROM LAMBDOID PROPHAGE"/>
    <property type="match status" value="1"/>
</dbReference>
<dbReference type="InterPro" id="IPR025827">
    <property type="entry name" value="Zn_ribbon_recom_dom"/>
</dbReference>
<feature type="coiled-coil region" evidence="1">
    <location>
        <begin position="373"/>
        <end position="443"/>
    </location>
</feature>
<dbReference type="InterPro" id="IPR050639">
    <property type="entry name" value="SSR_resolvase"/>
</dbReference>
<dbReference type="Gene3D" id="3.40.50.1390">
    <property type="entry name" value="Resolvase, N-terminal catalytic domain"/>
    <property type="match status" value="1"/>
</dbReference>
<dbReference type="PROSITE" id="PS51737">
    <property type="entry name" value="RECOMBINASE_DNA_BIND"/>
    <property type="match status" value="1"/>
</dbReference>
<feature type="coiled-coil region" evidence="1">
    <location>
        <begin position="552"/>
        <end position="579"/>
    </location>
</feature>
<comment type="caution">
    <text evidence="4">The sequence shown here is derived from an EMBL/GenBank/DDBJ whole genome shotgun (WGS) entry which is preliminary data.</text>
</comment>
<dbReference type="RefSeq" id="WP_379814189.1">
    <property type="nucleotide sequence ID" value="NZ_JBHUDZ010000009.1"/>
</dbReference>
<dbReference type="SMART" id="SM00857">
    <property type="entry name" value="Resolvase"/>
    <property type="match status" value="1"/>
</dbReference>
<evidence type="ECO:0000313" key="4">
    <source>
        <dbReference type="EMBL" id="MFD1603009.1"/>
    </source>
</evidence>
<dbReference type="InterPro" id="IPR036162">
    <property type="entry name" value="Resolvase-like_N_sf"/>
</dbReference>
<reference evidence="5" key="1">
    <citation type="journal article" date="2019" name="Int. J. Syst. Evol. Microbiol.">
        <title>The Global Catalogue of Microorganisms (GCM) 10K type strain sequencing project: providing services to taxonomists for standard genome sequencing and annotation.</title>
        <authorList>
            <consortium name="The Broad Institute Genomics Platform"/>
            <consortium name="The Broad Institute Genome Sequencing Center for Infectious Disease"/>
            <person name="Wu L."/>
            <person name="Ma J."/>
        </authorList>
    </citation>
    <scope>NUCLEOTIDE SEQUENCE [LARGE SCALE GENOMIC DNA]</scope>
    <source>
        <strain evidence="5">CCUG 70865</strain>
    </source>
</reference>
<gene>
    <name evidence="4" type="ORF">ACFSC2_09705</name>
</gene>
<dbReference type="InterPro" id="IPR006119">
    <property type="entry name" value="Resolv_N"/>
</dbReference>
<sequence>MERVCLYARVSTLEHQQFDRQISDLEAVIIAQGYNLDQIDYYAENISGFKKTSDRPQLTKLLNKIESEPHLYKCLYVQEISRIGRDPQSTRLFIDRVSELGVPIYIQSINQKTIDENGQRNYIVNIVLQVLMEFSGQEVLQMKSRMKSGKLQKVTKEGQVSGANQAYGYMNVDKMFVINPDEAVVVENIFQLYKQGNGTQAIAHTLNQMGIKTRLAKTHSNKNISFKNTNSKKLGASVKWSDATIRQILKNTTYKGKRIYKEVTFDCPAIVSEQLFDECTAIRLGKTHRNFLTTYEYLLRDMMYCGCCGKKYMGVYSTRVRDSKIYKCTSTLTRGGACGNLGINISLIESVIYNQLIRSESLLKLLENPNDLLKDIETDIVRLEQLLLNEKEAQEIKQKEIERLVQIYTSNNSFLIEVYEKQQDEKLQELESIKNKINLTERELFSKKLILTNHDKKTATIEMLVKAKSNRTELRAIFKQFIGKLIINTLDKKYTLITMFIKLKGVTLISTVKTIINVGGIKAVRFKENRKYQYMQIVKMENDPVYVDNILKVEKEDILNEYLRKVNQYQQELELYNSAGFTLTDTPALIDVPRENLILIEDTYPLIE</sequence>
<dbReference type="Pfam" id="PF00239">
    <property type="entry name" value="Resolvase"/>
    <property type="match status" value="1"/>
</dbReference>
<dbReference type="Pfam" id="PF07508">
    <property type="entry name" value="Recombinase"/>
    <property type="match status" value="1"/>
</dbReference>
<dbReference type="SUPFAM" id="SSF53041">
    <property type="entry name" value="Resolvase-like"/>
    <property type="match status" value="1"/>
</dbReference>
<accession>A0ABW4HBY5</accession>
<dbReference type="PROSITE" id="PS51736">
    <property type="entry name" value="RECOMBINASES_3"/>
    <property type="match status" value="1"/>
</dbReference>
<feature type="domain" description="Resolvase/invertase-type recombinase catalytic" evidence="2">
    <location>
        <begin position="3"/>
        <end position="157"/>
    </location>
</feature>
<dbReference type="Pfam" id="PF13408">
    <property type="entry name" value="Zn_ribbon_recom"/>
    <property type="match status" value="1"/>
</dbReference>
<dbReference type="Proteomes" id="UP001597138">
    <property type="component" value="Unassembled WGS sequence"/>
</dbReference>
<dbReference type="EMBL" id="JBHUDZ010000009">
    <property type="protein sequence ID" value="MFD1603009.1"/>
    <property type="molecule type" value="Genomic_DNA"/>
</dbReference>
<dbReference type="CDD" id="cd00338">
    <property type="entry name" value="Ser_Recombinase"/>
    <property type="match status" value="1"/>
</dbReference>
<name>A0ABW4HBY5_9FLAO</name>
<dbReference type="Gene3D" id="3.90.1750.20">
    <property type="entry name" value="Putative Large Serine Recombinase, Chain B, Domain 2"/>
    <property type="match status" value="1"/>
</dbReference>
<evidence type="ECO:0000259" key="2">
    <source>
        <dbReference type="PROSITE" id="PS51736"/>
    </source>
</evidence>